<reference evidence="11" key="1">
    <citation type="journal article" date="2014" name="Int. J. Syst. Evol. Microbiol.">
        <title>Complete genome sequence of Corynebacterium casei LMG S-19264T (=DSM 44701T), isolated from a smear-ripened cheese.</title>
        <authorList>
            <consortium name="US DOE Joint Genome Institute (JGI-PGF)"/>
            <person name="Walter F."/>
            <person name="Albersmeier A."/>
            <person name="Kalinowski J."/>
            <person name="Ruckert C."/>
        </authorList>
    </citation>
    <scope>NUCLEOTIDE SEQUENCE</scope>
    <source>
        <strain evidence="11">KCTC 32182</strain>
    </source>
</reference>
<accession>A0A918P2Y9</accession>
<comment type="subcellular location">
    <subcellularLocation>
        <location evidence="1">Cell membrane</location>
        <topology evidence="1">Peripheral membrane protein</topology>
    </subcellularLocation>
</comment>
<evidence type="ECO:0000313" key="12">
    <source>
        <dbReference type="Proteomes" id="UP000645257"/>
    </source>
</evidence>
<evidence type="ECO:0000256" key="7">
    <source>
        <dbReference type="ARBA" id="ARBA00022840"/>
    </source>
</evidence>
<evidence type="ECO:0000259" key="10">
    <source>
        <dbReference type="PROSITE" id="PS50893"/>
    </source>
</evidence>
<dbReference type="GO" id="GO:0005886">
    <property type="term" value="C:plasma membrane"/>
    <property type="evidence" value="ECO:0007669"/>
    <property type="project" value="UniProtKB-SubCell"/>
</dbReference>
<dbReference type="GO" id="GO:0005524">
    <property type="term" value="F:ATP binding"/>
    <property type="evidence" value="ECO:0007669"/>
    <property type="project" value="UniProtKB-KW"/>
</dbReference>
<dbReference type="InterPro" id="IPR050107">
    <property type="entry name" value="ABC_carbohydrate_import_ATPase"/>
</dbReference>
<evidence type="ECO:0000256" key="8">
    <source>
        <dbReference type="ARBA" id="ARBA00022967"/>
    </source>
</evidence>
<dbReference type="CDD" id="cd03216">
    <property type="entry name" value="ABC_Carb_Monos_I"/>
    <property type="match status" value="1"/>
</dbReference>
<name>A0A918P2Y9_9NEIS</name>
<evidence type="ECO:0000256" key="6">
    <source>
        <dbReference type="ARBA" id="ARBA00022741"/>
    </source>
</evidence>
<evidence type="ECO:0000256" key="3">
    <source>
        <dbReference type="ARBA" id="ARBA00022475"/>
    </source>
</evidence>
<evidence type="ECO:0000256" key="4">
    <source>
        <dbReference type="ARBA" id="ARBA00022597"/>
    </source>
</evidence>
<keyword evidence="8" id="KW-1278">Translocase</keyword>
<dbReference type="InterPro" id="IPR017871">
    <property type="entry name" value="ABC_transporter-like_CS"/>
</dbReference>
<dbReference type="Pfam" id="PF00005">
    <property type="entry name" value="ABC_tran"/>
    <property type="match status" value="2"/>
</dbReference>
<dbReference type="PROSITE" id="PS50893">
    <property type="entry name" value="ABC_TRANSPORTER_2"/>
    <property type="match status" value="2"/>
</dbReference>
<keyword evidence="9" id="KW-0472">Membrane</keyword>
<dbReference type="Proteomes" id="UP000645257">
    <property type="component" value="Unassembled WGS sequence"/>
</dbReference>
<dbReference type="InterPro" id="IPR003593">
    <property type="entry name" value="AAA+_ATPase"/>
</dbReference>
<dbReference type="PANTHER" id="PTHR43790:SF4">
    <property type="entry name" value="GUANOSINE IMPORT ATP-BINDING PROTEIN NUPO"/>
    <property type="match status" value="1"/>
</dbReference>
<feature type="domain" description="ABC transporter" evidence="10">
    <location>
        <begin position="6"/>
        <end position="241"/>
    </location>
</feature>
<dbReference type="EMBL" id="BMYX01000011">
    <property type="protein sequence ID" value="GGY17185.1"/>
    <property type="molecule type" value="Genomic_DNA"/>
</dbReference>
<keyword evidence="7 11" id="KW-0067">ATP-binding</keyword>
<dbReference type="GO" id="GO:0016887">
    <property type="term" value="F:ATP hydrolysis activity"/>
    <property type="evidence" value="ECO:0007669"/>
    <property type="project" value="InterPro"/>
</dbReference>
<reference evidence="11" key="2">
    <citation type="submission" date="2020-09" db="EMBL/GenBank/DDBJ databases">
        <authorList>
            <person name="Sun Q."/>
            <person name="Kim S."/>
        </authorList>
    </citation>
    <scope>NUCLEOTIDE SEQUENCE</scope>
    <source>
        <strain evidence="11">KCTC 32182</strain>
    </source>
</reference>
<keyword evidence="2" id="KW-0813">Transport</keyword>
<dbReference type="CDD" id="cd03215">
    <property type="entry name" value="ABC_Carb_Monos_II"/>
    <property type="match status" value="1"/>
</dbReference>
<keyword evidence="6" id="KW-0547">Nucleotide-binding</keyword>
<dbReference type="Gene3D" id="3.40.50.300">
    <property type="entry name" value="P-loop containing nucleotide triphosphate hydrolases"/>
    <property type="match status" value="2"/>
</dbReference>
<proteinExistence type="predicted"/>
<dbReference type="FunFam" id="3.40.50.300:FF:000127">
    <property type="entry name" value="Ribose import ATP-binding protein RbsA"/>
    <property type="match status" value="1"/>
</dbReference>
<protein>
    <submittedName>
        <fullName evidence="11">Heme ABC transporter ATP-binding protein</fullName>
    </submittedName>
</protein>
<keyword evidence="12" id="KW-1185">Reference proteome</keyword>
<sequence>MTDIAIELIGISKSFGAVKANEDVSMNIAKGSIHGIIGENGAGKSTLMSILYGYYQADEGCIKVNGREARIRNSQEAIRLGIGMVHQHFMLVDNFTVLENIVLGAEGGLKLAGGMAAAREHLKTLNKDYSLEVDPDAVVGELGVGLQQRVEILKALYRGADVLILDEPTAVLTPKEADHLFCILNALRDQGKTVILITHKLREVMDITDAVTVMRAGRVVGNVQTRDVSREILADMMVGRKVILKVDKAPARAGDTVLDVKALGLVDERGVKLLKDLSFSVRAGEIVGVAGVSGNGQSELLEVLAGMKVPTSGSIVYKGEDLNRRRYRRPRAAEFRKLGIAHVPEDRSREGLVKAFPMYENAILGYDDGPSFCKGPLFSRKALIERTRAFISEFDIRPTDALLRVGLLSGGNQQKVVLAREIDANPDLLLIGQPTRGVDIGAIEFIHKRLIQLRDEGKAILLVSVELEEILALSDRILVMTGGAISGEVAGEEATTSSLGLLMGGGAH</sequence>
<keyword evidence="4" id="KW-0762">Sugar transport</keyword>
<feature type="domain" description="ABC transporter" evidence="10">
    <location>
        <begin position="258"/>
        <end position="507"/>
    </location>
</feature>
<evidence type="ECO:0000256" key="1">
    <source>
        <dbReference type="ARBA" id="ARBA00004202"/>
    </source>
</evidence>
<dbReference type="SUPFAM" id="SSF52540">
    <property type="entry name" value="P-loop containing nucleoside triphosphate hydrolases"/>
    <property type="match status" value="2"/>
</dbReference>
<gene>
    <name evidence="11" type="ORF">GCM10011289_20680</name>
</gene>
<organism evidence="11 12">
    <name type="scientific">Paludibacterium paludis</name>
    <dbReference type="NCBI Taxonomy" id="1225769"/>
    <lineage>
        <taxon>Bacteria</taxon>
        <taxon>Pseudomonadati</taxon>
        <taxon>Pseudomonadota</taxon>
        <taxon>Betaproteobacteria</taxon>
        <taxon>Neisseriales</taxon>
        <taxon>Chromobacteriaceae</taxon>
        <taxon>Paludibacterium</taxon>
    </lineage>
</organism>
<dbReference type="AlphaFoldDB" id="A0A918P2Y9"/>
<evidence type="ECO:0000256" key="2">
    <source>
        <dbReference type="ARBA" id="ARBA00022448"/>
    </source>
</evidence>
<dbReference type="SMART" id="SM00382">
    <property type="entry name" value="AAA"/>
    <property type="match status" value="2"/>
</dbReference>
<evidence type="ECO:0000256" key="9">
    <source>
        <dbReference type="ARBA" id="ARBA00023136"/>
    </source>
</evidence>
<dbReference type="InterPro" id="IPR027417">
    <property type="entry name" value="P-loop_NTPase"/>
</dbReference>
<dbReference type="RefSeq" id="WP_189534009.1">
    <property type="nucleotide sequence ID" value="NZ_BMYX01000011.1"/>
</dbReference>
<dbReference type="InterPro" id="IPR003439">
    <property type="entry name" value="ABC_transporter-like_ATP-bd"/>
</dbReference>
<keyword evidence="3" id="KW-1003">Cell membrane</keyword>
<keyword evidence="5" id="KW-0677">Repeat</keyword>
<dbReference type="PROSITE" id="PS00211">
    <property type="entry name" value="ABC_TRANSPORTER_1"/>
    <property type="match status" value="1"/>
</dbReference>
<evidence type="ECO:0000313" key="11">
    <source>
        <dbReference type="EMBL" id="GGY17185.1"/>
    </source>
</evidence>
<dbReference type="PANTHER" id="PTHR43790">
    <property type="entry name" value="CARBOHYDRATE TRANSPORT ATP-BINDING PROTEIN MG119-RELATED"/>
    <property type="match status" value="1"/>
</dbReference>
<evidence type="ECO:0000256" key="5">
    <source>
        <dbReference type="ARBA" id="ARBA00022737"/>
    </source>
</evidence>
<comment type="caution">
    <text evidence="11">The sequence shown here is derived from an EMBL/GenBank/DDBJ whole genome shotgun (WGS) entry which is preliminary data.</text>
</comment>